<dbReference type="Proteomes" id="UP000636800">
    <property type="component" value="Unassembled WGS sequence"/>
</dbReference>
<accession>A0A835URZ3</accession>
<evidence type="ECO:0000256" key="1">
    <source>
        <dbReference type="ARBA" id="ARBA00023016"/>
    </source>
</evidence>
<dbReference type="OrthoDB" id="10254973at2759"/>
<dbReference type="InterPro" id="IPR031107">
    <property type="entry name" value="Small_HSP"/>
</dbReference>
<dbReference type="InterPro" id="IPR008978">
    <property type="entry name" value="HSP20-like_chaperone"/>
</dbReference>
<organism evidence="3 4">
    <name type="scientific">Vanilla planifolia</name>
    <name type="common">Vanilla</name>
    <dbReference type="NCBI Taxonomy" id="51239"/>
    <lineage>
        <taxon>Eukaryota</taxon>
        <taxon>Viridiplantae</taxon>
        <taxon>Streptophyta</taxon>
        <taxon>Embryophyta</taxon>
        <taxon>Tracheophyta</taxon>
        <taxon>Spermatophyta</taxon>
        <taxon>Magnoliopsida</taxon>
        <taxon>Liliopsida</taxon>
        <taxon>Asparagales</taxon>
        <taxon>Orchidaceae</taxon>
        <taxon>Vanilloideae</taxon>
        <taxon>Vanilleae</taxon>
        <taxon>Vanilla</taxon>
    </lineage>
</organism>
<dbReference type="InterPro" id="IPR002068">
    <property type="entry name" value="A-crystallin/Hsp20_dom"/>
</dbReference>
<protein>
    <recommendedName>
        <fullName evidence="2">SHSP domain-containing protein</fullName>
    </recommendedName>
</protein>
<dbReference type="AlphaFoldDB" id="A0A835URZ3"/>
<dbReference type="Pfam" id="PF00011">
    <property type="entry name" value="HSP20"/>
    <property type="match status" value="1"/>
</dbReference>
<keyword evidence="1" id="KW-0346">Stress response</keyword>
<gene>
    <name evidence="3" type="ORF">HPP92_016256</name>
</gene>
<evidence type="ECO:0000313" key="4">
    <source>
        <dbReference type="Proteomes" id="UP000636800"/>
    </source>
</evidence>
<evidence type="ECO:0000259" key="2">
    <source>
        <dbReference type="Pfam" id="PF00011"/>
    </source>
</evidence>
<comment type="caution">
    <text evidence="3">The sequence shown here is derived from an EMBL/GenBank/DDBJ whole genome shotgun (WGS) entry which is preliminary data.</text>
</comment>
<sequence length="122" mass="13432">MPSFNNALSVQPSKYASETAAFANTRIDWKETPEAHVFKADLPGLKKEEVKISLENVRLRCLLPIDAGIGKRRRLAGILGGLDGEGVVKDGIGESLERAPEVEGEGIEKVVAPYDRHFNLYR</sequence>
<dbReference type="Gene3D" id="2.60.40.790">
    <property type="match status" value="1"/>
</dbReference>
<feature type="domain" description="SHSP" evidence="2">
    <location>
        <begin position="28"/>
        <end position="59"/>
    </location>
</feature>
<name>A0A835URZ3_VANPL</name>
<proteinExistence type="predicted"/>
<dbReference type="SUPFAM" id="SSF49764">
    <property type="entry name" value="HSP20-like chaperones"/>
    <property type="match status" value="1"/>
</dbReference>
<dbReference type="EMBL" id="JADCNL010000008">
    <property type="protein sequence ID" value="KAG0469556.1"/>
    <property type="molecule type" value="Genomic_DNA"/>
</dbReference>
<reference evidence="3 4" key="1">
    <citation type="journal article" date="2020" name="Nat. Food">
        <title>A phased Vanilla planifolia genome enables genetic improvement of flavour and production.</title>
        <authorList>
            <person name="Hasing T."/>
            <person name="Tang H."/>
            <person name="Brym M."/>
            <person name="Khazi F."/>
            <person name="Huang T."/>
            <person name="Chambers A.H."/>
        </authorList>
    </citation>
    <scope>NUCLEOTIDE SEQUENCE [LARGE SCALE GENOMIC DNA]</scope>
    <source>
        <tissue evidence="3">Leaf</tissue>
    </source>
</reference>
<dbReference type="PANTHER" id="PTHR11527">
    <property type="entry name" value="HEAT-SHOCK PROTEIN 20 FAMILY MEMBER"/>
    <property type="match status" value="1"/>
</dbReference>
<keyword evidence="4" id="KW-1185">Reference proteome</keyword>
<evidence type="ECO:0000313" key="3">
    <source>
        <dbReference type="EMBL" id="KAG0469556.1"/>
    </source>
</evidence>